<sequence length="429" mass="47767">VGDTVSEQEQVDAILEGLPEEFNSFVMMVYSRFESPTVEDVEALLLLQEVQFEKFRQELTNPSVSANIAHKESKNSNSSDDADEQEIGTEHYNVNVSRGRGRGKGRGRGRGKAQFKSNSKKVQCQICAKPNHDAANCWHRYEPPNSRPNARGYNAGFAPRPSHFNPYARPSANLAIPQYYTHIPDIDTVSSASWYPDSGASHHLTFNPQNLAYRIPYQGQDQVTMGNGQGVSIKSLGYANFYSPYNPNVHLKLHDLLHVPSISKNLLSDSKQILLKGTVGPDGLYKFQPFEFTPTLSNNFSHQSSSTSSLHKSDSPISSHFSALNNTVHCNNALSIRNLDNSFYTWHLRLGHAHNKAVETVLKWCNIPYSNKTAITPCVSCCAGKSHRLHAPVSSTIYTKPFEFQASVKALQSDWGGEFRSFTTLLNSL</sequence>
<name>A0A2K3LLN8_TRIPR</name>
<evidence type="ECO:0000313" key="5">
    <source>
        <dbReference type="Proteomes" id="UP000236291"/>
    </source>
</evidence>
<dbReference type="Proteomes" id="UP000236291">
    <property type="component" value="Unassembled WGS sequence"/>
</dbReference>
<organism evidence="4 5">
    <name type="scientific">Trifolium pratense</name>
    <name type="common">Red clover</name>
    <dbReference type="NCBI Taxonomy" id="57577"/>
    <lineage>
        <taxon>Eukaryota</taxon>
        <taxon>Viridiplantae</taxon>
        <taxon>Streptophyta</taxon>
        <taxon>Embryophyta</taxon>
        <taxon>Tracheophyta</taxon>
        <taxon>Spermatophyta</taxon>
        <taxon>Magnoliopsida</taxon>
        <taxon>eudicotyledons</taxon>
        <taxon>Gunneridae</taxon>
        <taxon>Pentapetalae</taxon>
        <taxon>rosids</taxon>
        <taxon>fabids</taxon>
        <taxon>Fabales</taxon>
        <taxon>Fabaceae</taxon>
        <taxon>Papilionoideae</taxon>
        <taxon>50 kb inversion clade</taxon>
        <taxon>NPAAA clade</taxon>
        <taxon>Hologalegina</taxon>
        <taxon>IRL clade</taxon>
        <taxon>Trifolieae</taxon>
        <taxon>Trifolium</taxon>
    </lineage>
</organism>
<evidence type="ECO:0000259" key="2">
    <source>
        <dbReference type="Pfam" id="PF13976"/>
    </source>
</evidence>
<feature type="domain" description="Retrovirus-related Pol polyprotein from transposon TNT 1-94-like beta-barrel" evidence="3">
    <location>
        <begin position="194"/>
        <end position="269"/>
    </location>
</feature>
<dbReference type="Pfam" id="PF13976">
    <property type="entry name" value="gag_pre-integrs"/>
    <property type="match status" value="1"/>
</dbReference>
<dbReference type="InterPro" id="IPR054722">
    <property type="entry name" value="PolX-like_BBD"/>
</dbReference>
<accession>A0A2K3LLN8</accession>
<feature type="non-terminal residue" evidence="4">
    <location>
        <position position="429"/>
    </location>
</feature>
<reference evidence="4 5" key="1">
    <citation type="journal article" date="2014" name="Am. J. Bot.">
        <title>Genome assembly and annotation for red clover (Trifolium pratense; Fabaceae).</title>
        <authorList>
            <person name="Istvanek J."/>
            <person name="Jaros M."/>
            <person name="Krenek A."/>
            <person name="Repkova J."/>
        </authorList>
    </citation>
    <scope>NUCLEOTIDE SEQUENCE [LARGE SCALE GENOMIC DNA]</scope>
    <source>
        <strain evidence="5">cv. Tatra</strain>
        <tissue evidence="4">Young leaves</tissue>
    </source>
</reference>
<feature type="non-terminal residue" evidence="4">
    <location>
        <position position="1"/>
    </location>
</feature>
<evidence type="ECO:0000256" key="1">
    <source>
        <dbReference type="SAM" id="MobiDB-lite"/>
    </source>
</evidence>
<evidence type="ECO:0000259" key="3">
    <source>
        <dbReference type="Pfam" id="PF22936"/>
    </source>
</evidence>
<protein>
    <submittedName>
        <fullName evidence="4">Retrovirus-related Pol polyprotein from transposon TNT 1-94</fullName>
    </submittedName>
</protein>
<feature type="compositionally biased region" description="Basic residues" evidence="1">
    <location>
        <begin position="99"/>
        <end position="113"/>
    </location>
</feature>
<dbReference type="PANTHER" id="PTHR47481:SF31">
    <property type="entry name" value="OS01G0873500 PROTEIN"/>
    <property type="match status" value="1"/>
</dbReference>
<dbReference type="Pfam" id="PF22936">
    <property type="entry name" value="Pol_BBD"/>
    <property type="match status" value="1"/>
</dbReference>
<dbReference type="InterPro" id="IPR025724">
    <property type="entry name" value="GAG-pre-integrase_dom"/>
</dbReference>
<feature type="region of interest" description="Disordered" evidence="1">
    <location>
        <begin position="66"/>
        <end position="116"/>
    </location>
</feature>
<dbReference type="EMBL" id="ASHM01035999">
    <property type="protein sequence ID" value="PNX79443.1"/>
    <property type="molecule type" value="Genomic_DNA"/>
</dbReference>
<dbReference type="PANTHER" id="PTHR47481">
    <property type="match status" value="1"/>
</dbReference>
<comment type="caution">
    <text evidence="4">The sequence shown here is derived from an EMBL/GenBank/DDBJ whole genome shotgun (WGS) entry which is preliminary data.</text>
</comment>
<reference evidence="4 5" key="2">
    <citation type="journal article" date="2017" name="Front. Plant Sci.">
        <title>Gene Classification and Mining of Molecular Markers Useful in Red Clover (Trifolium pratense) Breeding.</title>
        <authorList>
            <person name="Istvanek J."/>
            <person name="Dluhosova J."/>
            <person name="Dluhos P."/>
            <person name="Patkova L."/>
            <person name="Nedelnik J."/>
            <person name="Repkova J."/>
        </authorList>
    </citation>
    <scope>NUCLEOTIDE SEQUENCE [LARGE SCALE GENOMIC DNA]</scope>
    <source>
        <strain evidence="5">cv. Tatra</strain>
        <tissue evidence="4">Young leaves</tissue>
    </source>
</reference>
<dbReference type="ExpressionAtlas" id="A0A2K3LLN8">
    <property type="expression patterns" value="baseline"/>
</dbReference>
<feature type="domain" description="GAG-pre-integrase" evidence="2">
    <location>
        <begin position="328"/>
        <end position="386"/>
    </location>
</feature>
<evidence type="ECO:0000313" key="4">
    <source>
        <dbReference type="EMBL" id="PNX79443.1"/>
    </source>
</evidence>
<proteinExistence type="predicted"/>
<gene>
    <name evidence="4" type="ORF">L195_g035429</name>
</gene>
<dbReference type="AlphaFoldDB" id="A0A2K3LLN8"/>